<gene>
    <name evidence="3" type="primary">fabG_12</name>
    <name evidence="3" type="ORF">NCTC9419_05441</name>
</gene>
<evidence type="ECO:0000256" key="2">
    <source>
        <dbReference type="ARBA" id="ARBA00023002"/>
    </source>
</evidence>
<dbReference type="SUPFAM" id="SSF51735">
    <property type="entry name" value="NAD(P)-binding Rossmann-fold domains"/>
    <property type="match status" value="1"/>
</dbReference>
<proteinExistence type="inferred from homology"/>
<dbReference type="STRING" id="61652.AXX16_2812"/>
<comment type="similarity">
    <text evidence="1">Belongs to the short-chain dehydrogenases/reductases (SDR) family.</text>
</comment>
<name>A0A3S5DFM8_SERRU</name>
<evidence type="ECO:0000313" key="3">
    <source>
        <dbReference type="EMBL" id="VEA73806.1"/>
    </source>
</evidence>
<dbReference type="EC" id="1.1.1.100" evidence="3"/>
<dbReference type="PRINTS" id="PR00080">
    <property type="entry name" value="SDRFAMILY"/>
</dbReference>
<dbReference type="Pfam" id="PF13561">
    <property type="entry name" value="adh_short_C2"/>
    <property type="match status" value="1"/>
</dbReference>
<dbReference type="GO" id="GO:0004316">
    <property type="term" value="F:3-oxoacyl-[acyl-carrier-protein] reductase (NADPH) activity"/>
    <property type="evidence" value="ECO:0007669"/>
    <property type="project" value="UniProtKB-EC"/>
</dbReference>
<dbReference type="PANTHER" id="PTHR48107:SF7">
    <property type="entry name" value="RE15974P"/>
    <property type="match status" value="1"/>
</dbReference>
<dbReference type="AlphaFoldDB" id="A0A3S5DFM8"/>
<reference evidence="3 4" key="1">
    <citation type="submission" date="2018-12" db="EMBL/GenBank/DDBJ databases">
        <authorList>
            <consortium name="Pathogen Informatics"/>
        </authorList>
    </citation>
    <scope>NUCLEOTIDE SEQUENCE [LARGE SCALE GENOMIC DNA]</scope>
    <source>
        <strain evidence="3 4">NCTC9419</strain>
    </source>
</reference>
<sequence>MSVESKSAIVTGASKGIGRDIALALARDGFDIVLGFGRDRAAAQAVAEEIAALGRKTVLVAGDVASPEVVTNLFSAAQRTFGRLDTVVINAGIMRMAPITRASLADFDAMMSVNARSAFLMMAAAGEQLRSGGSIIALSSSVIAKSMPGYGPYIASKLAVEGLVKVMANELRGRDITVNAVAPGPTATELFLHGKSQQQIDALAQAAPLERLGLPQDISAVVAFLAGGQGRWINAQTIRVNGGFA</sequence>
<organism evidence="3 4">
    <name type="scientific">Serratia rubidaea</name>
    <name type="common">Serratia marinorubra</name>
    <dbReference type="NCBI Taxonomy" id="61652"/>
    <lineage>
        <taxon>Bacteria</taxon>
        <taxon>Pseudomonadati</taxon>
        <taxon>Pseudomonadota</taxon>
        <taxon>Gammaproteobacteria</taxon>
        <taxon>Enterobacterales</taxon>
        <taxon>Yersiniaceae</taxon>
        <taxon>Serratia</taxon>
    </lineage>
</organism>
<protein>
    <submittedName>
        <fullName evidence="3">3-oxoacyl-[acyl-carrier-protein] reductase FabG</fullName>
        <ecNumber evidence="3">1.1.1.100</ecNumber>
    </submittedName>
</protein>
<dbReference type="Gene3D" id="3.40.50.720">
    <property type="entry name" value="NAD(P)-binding Rossmann-like Domain"/>
    <property type="match status" value="1"/>
</dbReference>
<dbReference type="PANTHER" id="PTHR48107">
    <property type="entry name" value="NADPH-DEPENDENT ALDEHYDE REDUCTASE-LIKE PROTEIN, CHLOROPLASTIC-RELATED"/>
    <property type="match status" value="1"/>
</dbReference>
<evidence type="ECO:0000256" key="1">
    <source>
        <dbReference type="ARBA" id="ARBA00006484"/>
    </source>
</evidence>
<evidence type="ECO:0000313" key="4">
    <source>
        <dbReference type="Proteomes" id="UP000271603"/>
    </source>
</evidence>
<dbReference type="InterPro" id="IPR036291">
    <property type="entry name" value="NAD(P)-bd_dom_sf"/>
</dbReference>
<dbReference type="PRINTS" id="PR00081">
    <property type="entry name" value="GDHRDH"/>
</dbReference>
<dbReference type="Proteomes" id="UP000271603">
    <property type="component" value="Chromosome"/>
</dbReference>
<dbReference type="EMBL" id="LR134155">
    <property type="protein sequence ID" value="VEA73806.1"/>
    <property type="molecule type" value="Genomic_DNA"/>
</dbReference>
<accession>A0A3S5DFM8</accession>
<dbReference type="FunFam" id="3.40.50.720:FF:000084">
    <property type="entry name" value="Short-chain dehydrogenase reductase"/>
    <property type="match status" value="1"/>
</dbReference>
<dbReference type="InterPro" id="IPR002347">
    <property type="entry name" value="SDR_fam"/>
</dbReference>
<keyword evidence="2 3" id="KW-0560">Oxidoreductase</keyword>